<evidence type="ECO:0000259" key="10">
    <source>
        <dbReference type="PROSITE" id="PS50234"/>
    </source>
</evidence>
<evidence type="ECO:0000313" key="13">
    <source>
        <dbReference type="Proteomes" id="UP000663829"/>
    </source>
</evidence>
<dbReference type="PRINTS" id="PR00348">
    <property type="entry name" value="UBIQUITIN"/>
</dbReference>
<feature type="domain" description="VWFA" evidence="10">
    <location>
        <begin position="244"/>
        <end position="453"/>
    </location>
</feature>
<dbReference type="FunFam" id="3.10.20.90:FF:000469">
    <property type="entry name" value="Polyubiquitin-C"/>
    <property type="match status" value="1"/>
</dbReference>
<evidence type="ECO:0000256" key="1">
    <source>
        <dbReference type="ARBA" id="ARBA00004123"/>
    </source>
</evidence>
<dbReference type="InterPro" id="IPR036465">
    <property type="entry name" value="vWFA_dom_sf"/>
</dbReference>
<protein>
    <recommendedName>
        <fullName evidence="14">Ubiquitin</fullName>
    </recommendedName>
</protein>
<keyword evidence="4" id="KW-0963">Cytoplasm</keyword>
<dbReference type="PROSITE" id="PS50234">
    <property type="entry name" value="VWFA"/>
    <property type="match status" value="1"/>
</dbReference>
<dbReference type="InterPro" id="IPR019956">
    <property type="entry name" value="Ubiquitin_dom"/>
</dbReference>
<dbReference type="Gene3D" id="3.40.50.410">
    <property type="entry name" value="von Willebrand factor, type A domain"/>
    <property type="match status" value="1"/>
</dbReference>
<keyword evidence="6" id="KW-0677">Repeat</keyword>
<name>A0A814DQ10_9BILA</name>
<dbReference type="PANTHER" id="PTHR10666">
    <property type="entry name" value="UBIQUITIN"/>
    <property type="match status" value="1"/>
</dbReference>
<keyword evidence="8" id="KW-0539">Nucleus</keyword>
<dbReference type="OrthoDB" id="428577at2759"/>
<dbReference type="SMART" id="SM00213">
    <property type="entry name" value="UBQ"/>
    <property type="match status" value="2"/>
</dbReference>
<dbReference type="SUPFAM" id="SSF54236">
    <property type="entry name" value="Ubiquitin-like"/>
    <property type="match status" value="2"/>
</dbReference>
<dbReference type="InterPro" id="IPR029071">
    <property type="entry name" value="Ubiquitin-like_domsf"/>
</dbReference>
<dbReference type="InterPro" id="IPR002035">
    <property type="entry name" value="VWF_A"/>
</dbReference>
<gene>
    <name evidence="11" type="ORF">GPM918_LOCUS11553</name>
    <name evidence="12" type="ORF">SRO942_LOCUS11554</name>
</gene>
<comment type="subcellular location">
    <subcellularLocation>
        <location evidence="2">Cytoplasm</location>
    </subcellularLocation>
    <subcellularLocation>
        <location evidence="1">Nucleus</location>
    </subcellularLocation>
</comment>
<dbReference type="GO" id="GO:0005737">
    <property type="term" value="C:cytoplasm"/>
    <property type="evidence" value="ECO:0007669"/>
    <property type="project" value="UniProtKB-SubCell"/>
</dbReference>
<dbReference type="Gene3D" id="3.10.20.90">
    <property type="entry name" value="Phosphatidylinositol 3-kinase Catalytic Subunit, Chain A, domain 1"/>
    <property type="match status" value="2"/>
</dbReference>
<dbReference type="Pfam" id="PF13519">
    <property type="entry name" value="VWA_2"/>
    <property type="match status" value="1"/>
</dbReference>
<evidence type="ECO:0000256" key="8">
    <source>
        <dbReference type="ARBA" id="ARBA00023242"/>
    </source>
</evidence>
<proteinExistence type="inferred from homology"/>
<dbReference type="InterPro" id="IPR000626">
    <property type="entry name" value="Ubiquitin-like_dom"/>
</dbReference>
<dbReference type="GO" id="GO:0005634">
    <property type="term" value="C:nucleus"/>
    <property type="evidence" value="ECO:0007669"/>
    <property type="project" value="UniProtKB-SubCell"/>
</dbReference>
<evidence type="ECO:0000256" key="5">
    <source>
        <dbReference type="ARBA" id="ARBA00022499"/>
    </source>
</evidence>
<dbReference type="SUPFAM" id="SSF53300">
    <property type="entry name" value="vWA-like"/>
    <property type="match status" value="1"/>
</dbReference>
<evidence type="ECO:0000256" key="3">
    <source>
        <dbReference type="ARBA" id="ARBA00008430"/>
    </source>
</evidence>
<keyword evidence="7" id="KW-0832">Ubl conjugation</keyword>
<comment type="similarity">
    <text evidence="3">Belongs to the ubiquitin family.</text>
</comment>
<sequence>MQIFVKTLTGKTITLEVETSDSIENVKAKIHDKEGISPDQQRLIFAGKQLEDGRTLNDYNIQKDSTLHLVLRLRGGMQIFIKTLSGKLITIEVEPDDTIDYLKLKIQDKEGIPPDQQRPIFAGKQLEDGRRLSLRGDSGSAVRTLGFAVGGAKDVNNFRENIQNNYLPIITDLSYEGLFNDYFFDTDNQQQDSNEKQLFCPSYSMAITKNPLQETIEQQSYEYYMTVGLNSNLNENTFKRNPMNLLICIDVSGSMSSPFNRYHYNQHRSKIPRSENTEYDTRSKMQITIEVVSKVLDHLKPNDRLAIITFDSKTSVIQTMKQLTEVNIEKLKNELCKIHADGGTNMSGAIDCSASLFDSSLLMTDNEYNNRILFLTDAQPNQGDLDEKHFNSRIEQLAKHRIYTTFIGVGIDLNTQLISSITKNRGANYFSVHDSKNFLELLDKDFDLILTPLVFNVKMKLESDLFNVEHVYGSPEWDRTKQDELIQINTLFPSRTNEENCTRGGIVLVKLNKKTSSADTFTTAEYLSVTYEDRLGNTYEDKQLIDIDVTNEFNYANTGIRKAILLVNYVTLLKKWINDERERKYNKKKTLFDLSEQNVENLSGWERQSTKLSVSDQYRKQFQTFLAYFESEMAMLHDKGLEQEGKVLKKIIDYED</sequence>
<dbReference type="EMBL" id="CAJOBC010002413">
    <property type="protein sequence ID" value="CAF3731960.1"/>
    <property type="molecule type" value="Genomic_DNA"/>
</dbReference>
<evidence type="ECO:0000256" key="6">
    <source>
        <dbReference type="ARBA" id="ARBA00022737"/>
    </source>
</evidence>
<dbReference type="EMBL" id="CAJNOQ010002413">
    <property type="protein sequence ID" value="CAF0957025.1"/>
    <property type="molecule type" value="Genomic_DNA"/>
</dbReference>
<dbReference type="SMART" id="SM00327">
    <property type="entry name" value="VWA"/>
    <property type="match status" value="1"/>
</dbReference>
<reference evidence="11" key="1">
    <citation type="submission" date="2021-02" db="EMBL/GenBank/DDBJ databases">
        <authorList>
            <person name="Nowell W R."/>
        </authorList>
    </citation>
    <scope>NUCLEOTIDE SEQUENCE</scope>
</reference>
<keyword evidence="13" id="KW-1185">Reference proteome</keyword>
<dbReference type="CDD" id="cd01803">
    <property type="entry name" value="Ubl_ubiquitin"/>
    <property type="match status" value="1"/>
</dbReference>
<evidence type="ECO:0000256" key="7">
    <source>
        <dbReference type="ARBA" id="ARBA00022843"/>
    </source>
</evidence>
<dbReference type="FunFam" id="3.10.20.90:FF:000016">
    <property type="entry name" value="Polyubiquitin 3"/>
    <property type="match status" value="1"/>
</dbReference>
<keyword evidence="5" id="KW-1017">Isopeptide bond</keyword>
<comment type="caution">
    <text evidence="11">The sequence shown here is derived from an EMBL/GenBank/DDBJ whole genome shotgun (WGS) entry which is preliminary data.</text>
</comment>
<organism evidence="11 13">
    <name type="scientific">Didymodactylos carnosus</name>
    <dbReference type="NCBI Taxonomy" id="1234261"/>
    <lineage>
        <taxon>Eukaryota</taxon>
        <taxon>Metazoa</taxon>
        <taxon>Spiralia</taxon>
        <taxon>Gnathifera</taxon>
        <taxon>Rotifera</taxon>
        <taxon>Eurotatoria</taxon>
        <taxon>Bdelloidea</taxon>
        <taxon>Philodinida</taxon>
        <taxon>Philodinidae</taxon>
        <taxon>Didymodactylos</taxon>
    </lineage>
</organism>
<dbReference type="Proteomes" id="UP000663829">
    <property type="component" value="Unassembled WGS sequence"/>
</dbReference>
<evidence type="ECO:0000313" key="12">
    <source>
        <dbReference type="EMBL" id="CAF3731960.1"/>
    </source>
</evidence>
<dbReference type="Pfam" id="PF00240">
    <property type="entry name" value="ubiquitin"/>
    <property type="match status" value="2"/>
</dbReference>
<dbReference type="PROSITE" id="PS50053">
    <property type="entry name" value="UBIQUITIN_2"/>
    <property type="match status" value="2"/>
</dbReference>
<evidence type="ECO:0000256" key="2">
    <source>
        <dbReference type="ARBA" id="ARBA00004496"/>
    </source>
</evidence>
<accession>A0A814DQ10</accession>
<evidence type="ECO:0000256" key="4">
    <source>
        <dbReference type="ARBA" id="ARBA00022490"/>
    </source>
</evidence>
<feature type="domain" description="Ubiquitin-like" evidence="9">
    <location>
        <begin position="1"/>
        <end position="76"/>
    </location>
</feature>
<evidence type="ECO:0008006" key="14">
    <source>
        <dbReference type="Google" id="ProtNLM"/>
    </source>
</evidence>
<feature type="domain" description="Ubiquitin-like" evidence="9">
    <location>
        <begin position="77"/>
        <end position="133"/>
    </location>
</feature>
<dbReference type="AlphaFoldDB" id="A0A814DQ10"/>
<dbReference type="InterPro" id="IPR050158">
    <property type="entry name" value="Ubiquitin_ubiquitin-like"/>
</dbReference>
<evidence type="ECO:0000259" key="9">
    <source>
        <dbReference type="PROSITE" id="PS50053"/>
    </source>
</evidence>
<dbReference type="GO" id="GO:0003729">
    <property type="term" value="F:mRNA binding"/>
    <property type="evidence" value="ECO:0007669"/>
    <property type="project" value="UniProtKB-ARBA"/>
</dbReference>
<dbReference type="Proteomes" id="UP000681722">
    <property type="component" value="Unassembled WGS sequence"/>
</dbReference>
<evidence type="ECO:0000313" key="11">
    <source>
        <dbReference type="EMBL" id="CAF0957025.1"/>
    </source>
</evidence>